<feature type="transmembrane region" description="Helical" evidence="9">
    <location>
        <begin position="203"/>
        <end position="221"/>
    </location>
</feature>
<protein>
    <submittedName>
        <fullName evidence="11">Amino acid ABC transporter permease</fullName>
    </submittedName>
</protein>
<evidence type="ECO:0000256" key="3">
    <source>
        <dbReference type="ARBA" id="ARBA00022448"/>
    </source>
</evidence>
<evidence type="ECO:0000256" key="6">
    <source>
        <dbReference type="ARBA" id="ARBA00022970"/>
    </source>
</evidence>
<dbReference type="PANTHER" id="PTHR30614">
    <property type="entry name" value="MEMBRANE COMPONENT OF AMINO ACID ABC TRANSPORTER"/>
    <property type="match status" value="1"/>
</dbReference>
<keyword evidence="3 9" id="KW-0813">Transport</keyword>
<dbReference type="RefSeq" id="WP_188629885.1">
    <property type="nucleotide sequence ID" value="NZ_BMKE01000014.1"/>
</dbReference>
<keyword evidence="7 9" id="KW-1133">Transmembrane helix</keyword>
<feature type="transmembrane region" description="Helical" evidence="9">
    <location>
        <begin position="32"/>
        <end position="57"/>
    </location>
</feature>
<feature type="transmembrane region" description="Helical" evidence="9">
    <location>
        <begin position="304"/>
        <end position="322"/>
    </location>
</feature>
<dbReference type="InterPro" id="IPR000515">
    <property type="entry name" value="MetI-like"/>
</dbReference>
<dbReference type="SUPFAM" id="SSF161098">
    <property type="entry name" value="MetI-like"/>
    <property type="match status" value="1"/>
</dbReference>
<comment type="similarity">
    <text evidence="2">Belongs to the binding-protein-dependent transport system permease family. HisMQ subfamily.</text>
</comment>
<dbReference type="Proteomes" id="UP000646152">
    <property type="component" value="Unassembled WGS sequence"/>
</dbReference>
<evidence type="ECO:0000256" key="9">
    <source>
        <dbReference type="RuleBase" id="RU363032"/>
    </source>
</evidence>
<keyword evidence="4" id="KW-1003">Cell membrane</keyword>
<evidence type="ECO:0000256" key="7">
    <source>
        <dbReference type="ARBA" id="ARBA00022989"/>
    </source>
</evidence>
<feature type="transmembrane region" description="Helical" evidence="9">
    <location>
        <begin position="96"/>
        <end position="115"/>
    </location>
</feature>
<evidence type="ECO:0000313" key="12">
    <source>
        <dbReference type="Proteomes" id="UP000646152"/>
    </source>
</evidence>
<dbReference type="NCBIfam" id="TIGR01726">
    <property type="entry name" value="HEQRo_perm_3TM"/>
    <property type="match status" value="1"/>
</dbReference>
<feature type="transmembrane region" description="Helical" evidence="9">
    <location>
        <begin position="160"/>
        <end position="182"/>
    </location>
</feature>
<dbReference type="Pfam" id="PF00528">
    <property type="entry name" value="BPD_transp_1"/>
    <property type="match status" value="1"/>
</dbReference>
<accession>A0ABQ1ING5</accession>
<evidence type="ECO:0000313" key="11">
    <source>
        <dbReference type="EMBL" id="GGB45895.1"/>
    </source>
</evidence>
<keyword evidence="6" id="KW-0029">Amino-acid transport</keyword>
<keyword evidence="12" id="KW-1185">Reference proteome</keyword>
<evidence type="ECO:0000256" key="1">
    <source>
        <dbReference type="ARBA" id="ARBA00004429"/>
    </source>
</evidence>
<evidence type="ECO:0000259" key="10">
    <source>
        <dbReference type="PROSITE" id="PS50928"/>
    </source>
</evidence>
<evidence type="ECO:0000256" key="5">
    <source>
        <dbReference type="ARBA" id="ARBA00022692"/>
    </source>
</evidence>
<evidence type="ECO:0000256" key="4">
    <source>
        <dbReference type="ARBA" id="ARBA00022475"/>
    </source>
</evidence>
<evidence type="ECO:0000256" key="2">
    <source>
        <dbReference type="ARBA" id="ARBA00010072"/>
    </source>
</evidence>
<comment type="caution">
    <text evidence="11">The sequence shown here is derived from an EMBL/GenBank/DDBJ whole genome shotgun (WGS) entry which is preliminary data.</text>
</comment>
<evidence type="ECO:0000256" key="8">
    <source>
        <dbReference type="ARBA" id="ARBA00023136"/>
    </source>
</evidence>
<dbReference type="EMBL" id="BMKE01000014">
    <property type="protein sequence ID" value="GGB45895.1"/>
    <property type="molecule type" value="Genomic_DNA"/>
</dbReference>
<feature type="transmembrane region" description="Helical" evidence="9">
    <location>
        <begin position="122"/>
        <end position="140"/>
    </location>
</feature>
<feature type="domain" description="ABC transmembrane type-1" evidence="10">
    <location>
        <begin position="158"/>
        <end position="348"/>
    </location>
</feature>
<feature type="transmembrane region" description="Helical" evidence="9">
    <location>
        <begin position="274"/>
        <end position="298"/>
    </location>
</feature>
<organism evidence="11 12">
    <name type="scientific">Oceanisphaera marina</name>
    <dbReference type="NCBI Taxonomy" id="2017550"/>
    <lineage>
        <taxon>Bacteria</taxon>
        <taxon>Pseudomonadati</taxon>
        <taxon>Pseudomonadota</taxon>
        <taxon>Gammaproteobacteria</taxon>
        <taxon>Aeromonadales</taxon>
        <taxon>Aeromonadaceae</taxon>
        <taxon>Oceanisphaera</taxon>
    </lineage>
</organism>
<keyword evidence="5 9" id="KW-0812">Transmembrane</keyword>
<dbReference type="CDD" id="cd06261">
    <property type="entry name" value="TM_PBP2"/>
    <property type="match status" value="1"/>
</dbReference>
<name>A0ABQ1ING5_9GAMM</name>
<dbReference type="InterPro" id="IPR035906">
    <property type="entry name" value="MetI-like_sf"/>
</dbReference>
<comment type="subcellular location">
    <subcellularLocation>
        <location evidence="1">Cell inner membrane</location>
        <topology evidence="1">Multi-pass membrane protein</topology>
    </subcellularLocation>
    <subcellularLocation>
        <location evidence="9">Cell membrane</location>
        <topology evidence="9">Multi-pass membrane protein</topology>
    </subcellularLocation>
</comment>
<feature type="transmembrane region" description="Helical" evidence="9">
    <location>
        <begin position="334"/>
        <end position="351"/>
    </location>
</feature>
<gene>
    <name evidence="11" type="ORF">GCM10011502_19030</name>
</gene>
<proteinExistence type="inferred from homology"/>
<dbReference type="InterPro" id="IPR010065">
    <property type="entry name" value="AA_ABC_transptr_permease_3TM"/>
</dbReference>
<reference evidence="12" key="1">
    <citation type="journal article" date="2019" name="Int. J. Syst. Evol. Microbiol.">
        <title>The Global Catalogue of Microorganisms (GCM) 10K type strain sequencing project: providing services to taxonomists for standard genome sequencing and annotation.</title>
        <authorList>
            <consortium name="The Broad Institute Genomics Platform"/>
            <consortium name="The Broad Institute Genome Sequencing Center for Infectious Disease"/>
            <person name="Wu L."/>
            <person name="Ma J."/>
        </authorList>
    </citation>
    <scope>NUCLEOTIDE SEQUENCE [LARGE SCALE GENOMIC DNA]</scope>
    <source>
        <strain evidence="12">CGMCC 1.15923</strain>
    </source>
</reference>
<keyword evidence="8 9" id="KW-0472">Membrane</keyword>
<dbReference type="InterPro" id="IPR043429">
    <property type="entry name" value="ArtM/GltK/GlnP/TcyL/YhdX-like"/>
</dbReference>
<dbReference type="Gene3D" id="1.10.3720.10">
    <property type="entry name" value="MetI-like"/>
    <property type="match status" value="1"/>
</dbReference>
<sequence length="366" mass="40548">MYKNTITPQQTAPAANRGLIGWLRTNLFSGPISSLVTLAGLYGLYLLLVPTINWAIIEADWLGNSREACVSGGACWVFISNRLQQFTYGFYPADQIWRINLAFVLFVLQLLWLALPRLPLKTWVAAFMLLIFPFIAYGLLYGGWFGLEVVPTHQWGGLTLTLIIAIVGIIAALPIGTLLALGRRSNMPIVRSLSVVFIEFWRGVPLITVLFMSSVMLPLFVPEELTLDKLIRAMIGIVFFQSAYIAEVVRGGLQAIPKGQSEAAEALGLNYSKTMLLIVLPQALKLMIPGIVNTFIALFKDTSLVLIIGLFDLLAIVQAGLADSKWLGYATEGYVFAALVYWVFCFAMSKYSQYLERKLNTGHRPG</sequence>
<dbReference type="PROSITE" id="PS50928">
    <property type="entry name" value="ABC_TM1"/>
    <property type="match status" value="1"/>
</dbReference>
<dbReference type="PANTHER" id="PTHR30614:SF41">
    <property type="entry name" value="INNER MEMBRANE AMINO-ACID ABC TRANSPORTER PERMEASE PROTEIN YHDY"/>
    <property type="match status" value="1"/>
</dbReference>